<gene>
    <name evidence="2" type="ORF">PGTUg99_004929</name>
</gene>
<organism evidence="2 3">
    <name type="scientific">Puccinia graminis f. sp. tritici</name>
    <dbReference type="NCBI Taxonomy" id="56615"/>
    <lineage>
        <taxon>Eukaryota</taxon>
        <taxon>Fungi</taxon>
        <taxon>Dikarya</taxon>
        <taxon>Basidiomycota</taxon>
        <taxon>Pucciniomycotina</taxon>
        <taxon>Pucciniomycetes</taxon>
        <taxon>Pucciniales</taxon>
        <taxon>Pucciniaceae</taxon>
        <taxon>Puccinia</taxon>
    </lineage>
</organism>
<reference evidence="2 3" key="1">
    <citation type="submission" date="2019-05" db="EMBL/GenBank/DDBJ databases">
        <title>Emergence of the Ug99 lineage of the wheat stem rust pathogen through somatic hybridization.</title>
        <authorList>
            <person name="Li F."/>
            <person name="Upadhyaya N.M."/>
            <person name="Sperschneider J."/>
            <person name="Matny O."/>
            <person name="Nguyen-Phuc H."/>
            <person name="Mago R."/>
            <person name="Raley C."/>
            <person name="Miller M.E."/>
            <person name="Silverstein K.A.T."/>
            <person name="Henningsen E."/>
            <person name="Hirsch C.D."/>
            <person name="Visser B."/>
            <person name="Pretorius Z.A."/>
            <person name="Steffenson B.J."/>
            <person name="Schwessinger B."/>
            <person name="Dodds P.N."/>
            <person name="Figueroa M."/>
        </authorList>
    </citation>
    <scope>NUCLEOTIDE SEQUENCE [LARGE SCALE GENOMIC DNA]</scope>
    <source>
        <strain evidence="2 3">Ug99</strain>
    </source>
</reference>
<comment type="caution">
    <text evidence="2">The sequence shown here is derived from an EMBL/GenBank/DDBJ whole genome shotgun (WGS) entry which is preliminary data.</text>
</comment>
<evidence type="ECO:0000313" key="3">
    <source>
        <dbReference type="Proteomes" id="UP000325313"/>
    </source>
</evidence>
<proteinExistence type="predicted"/>
<dbReference type="AlphaFoldDB" id="A0A5B0Q108"/>
<dbReference type="Proteomes" id="UP000325313">
    <property type="component" value="Unassembled WGS sequence"/>
</dbReference>
<name>A0A5B0Q108_PUCGR</name>
<feature type="region of interest" description="Disordered" evidence="1">
    <location>
        <begin position="92"/>
        <end position="181"/>
    </location>
</feature>
<feature type="compositionally biased region" description="Polar residues" evidence="1">
    <location>
        <begin position="102"/>
        <end position="121"/>
    </location>
</feature>
<protein>
    <submittedName>
        <fullName evidence="2">Uncharacterized protein</fullName>
    </submittedName>
</protein>
<dbReference type="EMBL" id="VDEP01000309">
    <property type="protein sequence ID" value="KAA1106797.1"/>
    <property type="molecule type" value="Genomic_DNA"/>
</dbReference>
<sequence length="215" mass="24145">MHNRYNFPVLAEWILMHKANCNRLQKKHGFMVTLCNYIRIRNNAFAFRVEKYGEESFSNISVFKPETANNAHSESQNFNELGVRDSPYAIGRPTFGWDPHTGQRSTKPSSSTLVSTSNKAAISNAGMAPTSSTPNNFPPKPDQGRNPRGSGYKGRNFNPNHSVPSRRRGKEDGPGASGYPFGFRYPLTFSAKSDIRIRWRIPADIRPKNDPQAAK</sequence>
<evidence type="ECO:0000313" key="2">
    <source>
        <dbReference type="EMBL" id="KAA1106797.1"/>
    </source>
</evidence>
<evidence type="ECO:0000256" key="1">
    <source>
        <dbReference type="SAM" id="MobiDB-lite"/>
    </source>
</evidence>
<accession>A0A5B0Q108</accession>